<keyword evidence="3" id="KW-0732">Signal</keyword>
<reference evidence="5" key="2">
    <citation type="submission" date="2023-03" db="EMBL/GenBank/DDBJ databases">
        <authorList>
            <consortium name="Wellcome Sanger Institute Data Sharing"/>
        </authorList>
    </citation>
    <scope>NUCLEOTIDE SEQUENCE [LARGE SCALE GENOMIC DNA]</scope>
</reference>
<feature type="region of interest" description="Disordered" evidence="2">
    <location>
        <begin position="50"/>
        <end position="91"/>
    </location>
</feature>
<keyword evidence="1" id="KW-0175">Coiled coil</keyword>
<keyword evidence="5" id="KW-1185">Reference proteome</keyword>
<feature type="signal peptide" evidence="3">
    <location>
        <begin position="1"/>
        <end position="21"/>
    </location>
</feature>
<feature type="region of interest" description="Disordered" evidence="2">
    <location>
        <begin position="562"/>
        <end position="594"/>
    </location>
</feature>
<name>A0A3P8PKN5_ASTCA</name>
<dbReference type="Proteomes" id="UP000265100">
    <property type="component" value="Chromosome 5"/>
</dbReference>
<sequence length="607" mass="68133">MACQMMNGLWCLFLVSPVINSKTLYRVALIVVFLTSSGVDGEVTSQAPFNLKPLSTSTSKKRGHKMGVKSTSDCKKQAKQRREVKNQSDHSGVYTKEDVSVHHNAAVMTPQTFLPVSQVISEVSKAKSEVCLKDLCPEDKRRIANLIEELARVSEEKEESVQRLKDEQGNFECKIQQLEQQNQIIAQERESLQQQYKECQELLGLYQQYISQQQAKLNQSIAQLSQPSSHSKVHSSEELPNRTSTSRANSSLFDGSYLSHAATGGPQARAYRNGYGRRGAVRTFRSTACLSCDGPLSPTHGPVIQHNCQKIECRGPHSSHRCECCECRDQGTVCGTQQQRIHSSSRLSHHDTFNQDECKRLHSGNIMDSGAKEALTRPLLGQEDWEEKRHQLLLQKMQLEMERERLHARLAEQEERLQRQNQQLQQSHLDYKRFQPATQAEVSSSNTRSDVTEVQNPSHQDIPFSVCDDAGVHPGGQSLHEKHPETVPNPLNNGSEYLKQPTKDMATSPAESPASLRKHTSVSAIQKTPDTRLDFSLVELLDIFSPVSAPEQCKTTTQRARALQHRPAHTAPKSVSRTMLTPGGPRPQSTQQDLEESKILEDIFFIC</sequence>
<organism evidence="4 5">
    <name type="scientific">Astatotilapia calliptera</name>
    <name type="common">Eastern happy</name>
    <name type="synonym">Chromis callipterus</name>
    <dbReference type="NCBI Taxonomy" id="8154"/>
    <lineage>
        <taxon>Eukaryota</taxon>
        <taxon>Metazoa</taxon>
        <taxon>Chordata</taxon>
        <taxon>Craniata</taxon>
        <taxon>Vertebrata</taxon>
        <taxon>Euteleostomi</taxon>
        <taxon>Actinopterygii</taxon>
        <taxon>Neopterygii</taxon>
        <taxon>Teleostei</taxon>
        <taxon>Neoteleostei</taxon>
        <taxon>Acanthomorphata</taxon>
        <taxon>Ovalentaria</taxon>
        <taxon>Cichlomorphae</taxon>
        <taxon>Cichliformes</taxon>
        <taxon>Cichlidae</taxon>
        <taxon>African cichlids</taxon>
        <taxon>Pseudocrenilabrinae</taxon>
        <taxon>Haplochromini</taxon>
        <taxon>Astatotilapia</taxon>
    </lineage>
</organism>
<feature type="coiled-coil region" evidence="1">
    <location>
        <begin position="382"/>
        <end position="430"/>
    </location>
</feature>
<dbReference type="Bgee" id="ENSACLG00000011958">
    <property type="expression patterns" value="Expressed in testis and 6 other cell types or tissues"/>
</dbReference>
<dbReference type="OMA" id="TTCHYES"/>
<dbReference type="Pfam" id="PF15369">
    <property type="entry name" value="KIAA1328"/>
    <property type="match status" value="2"/>
</dbReference>
<feature type="compositionally biased region" description="Basic and acidic residues" evidence="2">
    <location>
        <begin position="72"/>
        <end position="88"/>
    </location>
</feature>
<evidence type="ECO:0000256" key="3">
    <source>
        <dbReference type="SAM" id="SignalP"/>
    </source>
</evidence>
<dbReference type="PANTHER" id="PTHR28375:SF1">
    <property type="entry name" value="PROTEIN HINDERIN"/>
    <property type="match status" value="1"/>
</dbReference>
<evidence type="ECO:0000256" key="1">
    <source>
        <dbReference type="SAM" id="Coils"/>
    </source>
</evidence>
<dbReference type="InterPro" id="IPR032736">
    <property type="entry name" value="Hinderin"/>
</dbReference>
<feature type="coiled-coil region" evidence="1">
    <location>
        <begin position="143"/>
        <end position="202"/>
    </location>
</feature>
<evidence type="ECO:0000313" key="5">
    <source>
        <dbReference type="Proteomes" id="UP000265100"/>
    </source>
</evidence>
<evidence type="ECO:0000256" key="2">
    <source>
        <dbReference type="SAM" id="MobiDB-lite"/>
    </source>
</evidence>
<dbReference type="GeneTree" id="ENSGT00940000166573"/>
<dbReference type="STRING" id="8154.ENSACLP00000017548"/>
<reference evidence="4" key="3">
    <citation type="submission" date="2025-08" db="UniProtKB">
        <authorList>
            <consortium name="Ensembl"/>
        </authorList>
    </citation>
    <scope>IDENTIFICATION</scope>
</reference>
<feature type="chain" id="PRO_5044330373" description="Protein hinderin" evidence="3">
    <location>
        <begin position="22"/>
        <end position="607"/>
    </location>
</feature>
<dbReference type="AlphaFoldDB" id="A0A3P8PKN5"/>
<evidence type="ECO:0000313" key="4">
    <source>
        <dbReference type="Ensembl" id="ENSACLP00000017548.2"/>
    </source>
</evidence>
<accession>A0A3P8PKN5</accession>
<proteinExistence type="predicted"/>
<protein>
    <recommendedName>
        <fullName evidence="6">Protein hinderin</fullName>
    </recommendedName>
</protein>
<feature type="region of interest" description="Disordered" evidence="2">
    <location>
        <begin position="221"/>
        <end position="251"/>
    </location>
</feature>
<reference evidence="4 5" key="1">
    <citation type="submission" date="2018-05" db="EMBL/GenBank/DDBJ databases">
        <authorList>
            <person name="Datahose"/>
        </authorList>
    </citation>
    <scope>NUCLEOTIDE SEQUENCE</scope>
</reference>
<evidence type="ECO:0008006" key="6">
    <source>
        <dbReference type="Google" id="ProtNLM"/>
    </source>
</evidence>
<feature type="region of interest" description="Disordered" evidence="2">
    <location>
        <begin position="436"/>
        <end position="523"/>
    </location>
</feature>
<feature type="compositionally biased region" description="Polar residues" evidence="2">
    <location>
        <begin position="436"/>
        <end position="459"/>
    </location>
</feature>
<feature type="compositionally biased region" description="Polar residues" evidence="2">
    <location>
        <begin position="241"/>
        <end position="251"/>
    </location>
</feature>
<reference evidence="4" key="4">
    <citation type="submission" date="2025-09" db="UniProtKB">
        <authorList>
            <consortium name="Ensembl"/>
        </authorList>
    </citation>
    <scope>IDENTIFICATION</scope>
</reference>
<dbReference type="Ensembl" id="ENSACLT00000017965.2">
    <property type="protein sequence ID" value="ENSACLP00000017548.2"/>
    <property type="gene ID" value="ENSACLG00000011958.2"/>
</dbReference>
<dbReference type="PANTHER" id="PTHR28375">
    <property type="entry name" value="PROTEIN HINDERIN"/>
    <property type="match status" value="1"/>
</dbReference>